<reference evidence="1" key="1">
    <citation type="journal article" date="2017" name="Nature">
        <title>The sunflower genome provides insights into oil metabolism, flowering and Asterid evolution.</title>
        <authorList>
            <person name="Badouin H."/>
            <person name="Gouzy J."/>
            <person name="Grassa C.J."/>
            <person name="Murat F."/>
            <person name="Staton S.E."/>
            <person name="Cottret L."/>
            <person name="Lelandais-Briere C."/>
            <person name="Owens G.L."/>
            <person name="Carrere S."/>
            <person name="Mayjonade B."/>
            <person name="Legrand L."/>
            <person name="Gill N."/>
            <person name="Kane N.C."/>
            <person name="Bowers J.E."/>
            <person name="Hubner S."/>
            <person name="Bellec A."/>
            <person name="Berard A."/>
            <person name="Berges H."/>
            <person name="Blanchet N."/>
            <person name="Boniface M.C."/>
            <person name="Brunel D."/>
            <person name="Catrice O."/>
            <person name="Chaidir N."/>
            <person name="Claudel C."/>
            <person name="Donnadieu C."/>
            <person name="Faraut T."/>
            <person name="Fievet G."/>
            <person name="Helmstetter N."/>
            <person name="King M."/>
            <person name="Knapp S.J."/>
            <person name="Lai Z."/>
            <person name="Le Paslier M.C."/>
            <person name="Lippi Y."/>
            <person name="Lorenzon L."/>
            <person name="Mandel J.R."/>
            <person name="Marage G."/>
            <person name="Marchand G."/>
            <person name="Marquand E."/>
            <person name="Bret-Mestries E."/>
            <person name="Morien E."/>
            <person name="Nambeesan S."/>
            <person name="Nguyen T."/>
            <person name="Pegot-Espagnet P."/>
            <person name="Pouilly N."/>
            <person name="Raftis F."/>
            <person name="Sallet E."/>
            <person name="Schiex T."/>
            <person name="Thomas J."/>
            <person name="Vandecasteele C."/>
            <person name="Vares D."/>
            <person name="Vear F."/>
            <person name="Vautrin S."/>
            <person name="Crespi M."/>
            <person name="Mangin B."/>
            <person name="Burke J.M."/>
            <person name="Salse J."/>
            <person name="Munos S."/>
            <person name="Vincourt P."/>
            <person name="Rieseberg L.H."/>
            <person name="Langlade N.B."/>
        </authorList>
    </citation>
    <scope>NUCLEOTIDE SEQUENCE</scope>
    <source>
        <tissue evidence="1">Leaves</tissue>
    </source>
</reference>
<protein>
    <submittedName>
        <fullName evidence="1">Uncharacterized protein</fullName>
    </submittedName>
</protein>
<dbReference type="EMBL" id="MNCJ02000326">
    <property type="protein sequence ID" value="KAF5781721.1"/>
    <property type="molecule type" value="Genomic_DNA"/>
</dbReference>
<keyword evidence="2" id="KW-1185">Reference proteome</keyword>
<organism evidence="1 2">
    <name type="scientific">Helianthus annuus</name>
    <name type="common">Common sunflower</name>
    <dbReference type="NCBI Taxonomy" id="4232"/>
    <lineage>
        <taxon>Eukaryota</taxon>
        <taxon>Viridiplantae</taxon>
        <taxon>Streptophyta</taxon>
        <taxon>Embryophyta</taxon>
        <taxon>Tracheophyta</taxon>
        <taxon>Spermatophyta</taxon>
        <taxon>Magnoliopsida</taxon>
        <taxon>eudicotyledons</taxon>
        <taxon>Gunneridae</taxon>
        <taxon>Pentapetalae</taxon>
        <taxon>asterids</taxon>
        <taxon>campanulids</taxon>
        <taxon>Asterales</taxon>
        <taxon>Asteraceae</taxon>
        <taxon>Asteroideae</taxon>
        <taxon>Heliantheae alliance</taxon>
        <taxon>Heliantheae</taxon>
        <taxon>Helianthus</taxon>
    </lineage>
</organism>
<gene>
    <name evidence="1" type="ORF">HanXRQr2_Chr11g0487121</name>
</gene>
<dbReference type="Gramene" id="mRNA:HanXRQr2_Chr11g0487121">
    <property type="protein sequence ID" value="mRNA:HanXRQr2_Chr11g0487121"/>
    <property type="gene ID" value="HanXRQr2_Chr11g0487121"/>
</dbReference>
<accession>A0A9K3HNP7</accession>
<evidence type="ECO:0000313" key="1">
    <source>
        <dbReference type="EMBL" id="KAF5781721.1"/>
    </source>
</evidence>
<reference evidence="1" key="2">
    <citation type="submission" date="2020-06" db="EMBL/GenBank/DDBJ databases">
        <title>Helianthus annuus Genome sequencing and assembly Release 2.</title>
        <authorList>
            <person name="Gouzy J."/>
            <person name="Langlade N."/>
            <person name="Munos S."/>
        </authorList>
    </citation>
    <scope>NUCLEOTIDE SEQUENCE</scope>
    <source>
        <tissue evidence="1">Leaves</tissue>
    </source>
</reference>
<dbReference type="Proteomes" id="UP000215914">
    <property type="component" value="Unassembled WGS sequence"/>
</dbReference>
<name>A0A9K3HNP7_HELAN</name>
<proteinExistence type="predicted"/>
<comment type="caution">
    <text evidence="1">The sequence shown here is derived from an EMBL/GenBank/DDBJ whole genome shotgun (WGS) entry which is preliminary data.</text>
</comment>
<evidence type="ECO:0000313" key="2">
    <source>
        <dbReference type="Proteomes" id="UP000215914"/>
    </source>
</evidence>
<sequence length="67" mass="7797">MRPETVTSSSPKPHLLGLSHRNIIFSNRLNRIKSRHISRIHHHQSPLYHRNASGLSFEELYRIGGEE</sequence>
<dbReference type="AlphaFoldDB" id="A0A9K3HNP7"/>